<dbReference type="GO" id="GO:0006352">
    <property type="term" value="P:DNA-templated transcription initiation"/>
    <property type="evidence" value="ECO:0007669"/>
    <property type="project" value="InterPro"/>
</dbReference>
<keyword evidence="3" id="KW-0731">Sigma factor</keyword>
<keyword evidence="2" id="KW-0805">Transcription regulation</keyword>
<evidence type="ECO:0000256" key="1">
    <source>
        <dbReference type="ARBA" id="ARBA00007788"/>
    </source>
</evidence>
<reference evidence="10" key="1">
    <citation type="journal article" date="2019" name="Toxins">
        <title>Detection of Abrin-Like and Prepropulchellin-Like Toxin Genes and Transcripts Using Whole Genome Sequencing and Full-Length Transcript Sequencing of Abrus precatorius.</title>
        <authorList>
            <person name="Hovde B.T."/>
            <person name="Daligault H.E."/>
            <person name="Hanschen E.R."/>
            <person name="Kunde Y.A."/>
            <person name="Johnson M.B."/>
            <person name="Starkenburg S.R."/>
            <person name="Johnson S.L."/>
        </authorList>
    </citation>
    <scope>NUCLEOTIDE SEQUENCE [LARGE SCALE GENOMIC DNA]</scope>
</reference>
<keyword evidence="4" id="KW-0238">DNA-binding</keyword>
<name>A0A8B8MPM8_ABRPR</name>
<dbReference type="Gene3D" id="1.20.120.1810">
    <property type="match status" value="1"/>
</dbReference>
<dbReference type="AlphaFoldDB" id="A0A8B8MPM8"/>
<protein>
    <submittedName>
        <fullName evidence="11">RNA polymerase sigma factor sigC-like isoform X1</fullName>
    </submittedName>
</protein>
<accession>A0A8B8MPM8</accession>
<dbReference type="KEGG" id="aprc:113874993"/>
<dbReference type="InterPro" id="IPR007627">
    <property type="entry name" value="RNA_pol_sigma70_r2"/>
</dbReference>
<dbReference type="PRINTS" id="PR00046">
    <property type="entry name" value="SIGMA70FCT"/>
</dbReference>
<evidence type="ECO:0000259" key="8">
    <source>
        <dbReference type="Pfam" id="PF04542"/>
    </source>
</evidence>
<dbReference type="InterPro" id="IPR007624">
    <property type="entry name" value="RNA_pol_sigma70_r3"/>
</dbReference>
<keyword evidence="6" id="KW-0812">Transmembrane</keyword>
<evidence type="ECO:0000313" key="11">
    <source>
        <dbReference type="RefSeq" id="XP_027369169.1"/>
    </source>
</evidence>
<dbReference type="Proteomes" id="UP000694853">
    <property type="component" value="Unplaced"/>
</dbReference>
<dbReference type="SUPFAM" id="SSF88659">
    <property type="entry name" value="Sigma3 and sigma4 domains of RNA polymerase sigma factors"/>
    <property type="match status" value="2"/>
</dbReference>
<dbReference type="InterPro" id="IPR000943">
    <property type="entry name" value="RNA_pol_sigma70"/>
</dbReference>
<keyword evidence="5" id="KW-0804">Transcription</keyword>
<dbReference type="OrthoDB" id="206108at2759"/>
<dbReference type="Gene3D" id="1.20.140.160">
    <property type="match status" value="1"/>
</dbReference>
<evidence type="ECO:0000256" key="2">
    <source>
        <dbReference type="ARBA" id="ARBA00023015"/>
    </source>
</evidence>
<dbReference type="NCBIfam" id="TIGR02937">
    <property type="entry name" value="sigma70-ECF"/>
    <property type="match status" value="1"/>
</dbReference>
<dbReference type="InterPro" id="IPR007630">
    <property type="entry name" value="RNA_pol_sigma70_r4"/>
</dbReference>
<dbReference type="SUPFAM" id="SSF88946">
    <property type="entry name" value="Sigma2 domain of RNA polymerase sigma factors"/>
    <property type="match status" value="1"/>
</dbReference>
<dbReference type="PANTHER" id="PTHR30603:SF13">
    <property type="entry name" value="RNA POLYMERASE SIGMA FACTOR SIGC"/>
    <property type="match status" value="1"/>
</dbReference>
<dbReference type="InterPro" id="IPR013324">
    <property type="entry name" value="RNA_pol_sigma_r3/r4-like"/>
</dbReference>
<dbReference type="Pfam" id="PF04545">
    <property type="entry name" value="Sigma70_r4"/>
    <property type="match status" value="1"/>
</dbReference>
<dbReference type="GO" id="GO:0016987">
    <property type="term" value="F:sigma factor activity"/>
    <property type="evidence" value="ECO:0007669"/>
    <property type="project" value="UniProtKB-KW"/>
</dbReference>
<feature type="domain" description="RNA polymerase sigma-70 region 4" evidence="9">
    <location>
        <begin position="515"/>
        <end position="568"/>
    </location>
</feature>
<dbReference type="PANTHER" id="PTHR30603">
    <property type="entry name" value="RNA POLYMERASE SIGMA FACTOR RPO"/>
    <property type="match status" value="1"/>
</dbReference>
<keyword evidence="6" id="KW-1133">Transmembrane helix</keyword>
<dbReference type="RefSeq" id="XP_027369169.1">
    <property type="nucleotide sequence ID" value="XM_027513368.1"/>
</dbReference>
<feature type="domain" description="RNA polymerase sigma-70 region 2" evidence="8">
    <location>
        <begin position="347"/>
        <end position="410"/>
    </location>
</feature>
<dbReference type="Pfam" id="PF04539">
    <property type="entry name" value="Sigma70_r3"/>
    <property type="match status" value="1"/>
</dbReference>
<evidence type="ECO:0000259" key="7">
    <source>
        <dbReference type="Pfam" id="PF04539"/>
    </source>
</evidence>
<evidence type="ECO:0000256" key="4">
    <source>
        <dbReference type="ARBA" id="ARBA00023125"/>
    </source>
</evidence>
<reference evidence="11" key="2">
    <citation type="submission" date="2025-08" db="UniProtKB">
        <authorList>
            <consortium name="RefSeq"/>
        </authorList>
    </citation>
    <scope>IDENTIFICATION</scope>
    <source>
        <tissue evidence="11">Young leaves</tissue>
    </source>
</reference>
<organism evidence="10 11">
    <name type="scientific">Abrus precatorius</name>
    <name type="common">Indian licorice</name>
    <name type="synonym">Glycine abrus</name>
    <dbReference type="NCBI Taxonomy" id="3816"/>
    <lineage>
        <taxon>Eukaryota</taxon>
        <taxon>Viridiplantae</taxon>
        <taxon>Streptophyta</taxon>
        <taxon>Embryophyta</taxon>
        <taxon>Tracheophyta</taxon>
        <taxon>Spermatophyta</taxon>
        <taxon>Magnoliopsida</taxon>
        <taxon>eudicotyledons</taxon>
        <taxon>Gunneridae</taxon>
        <taxon>Pentapetalae</taxon>
        <taxon>rosids</taxon>
        <taxon>fabids</taxon>
        <taxon>Fabales</taxon>
        <taxon>Fabaceae</taxon>
        <taxon>Papilionoideae</taxon>
        <taxon>50 kb inversion clade</taxon>
        <taxon>NPAAA clade</taxon>
        <taxon>indigoferoid/millettioid clade</taxon>
        <taxon>Abreae</taxon>
        <taxon>Abrus</taxon>
    </lineage>
</organism>
<feature type="transmembrane region" description="Helical" evidence="6">
    <location>
        <begin position="38"/>
        <end position="61"/>
    </location>
</feature>
<evidence type="ECO:0000256" key="6">
    <source>
        <dbReference type="SAM" id="Phobius"/>
    </source>
</evidence>
<keyword evidence="6" id="KW-0472">Membrane</keyword>
<evidence type="ECO:0000256" key="5">
    <source>
        <dbReference type="ARBA" id="ARBA00023163"/>
    </source>
</evidence>
<sequence length="581" mass="66042">MGFGFGFSLNPRLRYNLPLHSPHSFTTSSGHFFSFLSFLFYQFSLLLILSSLFLTFLLNFYAAGVRLSLPSTIFEEGETLLKDFGRVFAFSASGLETLQHDSLGREETKVNKGKRSLSSVHEMIDNSQMRFGEVSTISTKFQSFRDTHFRLLMENLGVLEETFADSEALRLEKDIILQLEKLGALELFNFCLSKSLGTSLVSDYTDGLAEQVEENERNCKVDDYKGKVFVQSSRKKETKTKKRAFVPTAVSSQSLPLKASQEDLSRFSASFVKTASNTKNKRIMVAKREAEMSKGVKVLAELEKIKIAIEEDTKRAASLNSWAEASGVDEKVLQQLLHHGHYCQDELIRSTRTLVLYLARKYRGMGIALDDLLQAGYVGVLQGAERFDSTRGYKFSTYVQYWIRKSISRMVALYARGIVIPWSLNRAINEIQKARKSMKSTSMKCPDDYQIAKMTGLSLDKIRSASNCLRIVASIDQKVGDCISVEYMELIADTLIENPEEVVMKQHMKKDVHDLLKGLNSRERQILMLRFGLNDNQPRSLQDTGKVFKVSKERIRKIEKKALTKLRNEATNSKLNYYLDP</sequence>
<dbReference type="Pfam" id="PF04542">
    <property type="entry name" value="Sigma70_r2"/>
    <property type="match status" value="1"/>
</dbReference>
<evidence type="ECO:0000313" key="10">
    <source>
        <dbReference type="Proteomes" id="UP000694853"/>
    </source>
</evidence>
<gene>
    <name evidence="11" type="primary">LOC113874993</name>
</gene>
<dbReference type="InterPro" id="IPR014284">
    <property type="entry name" value="RNA_pol_sigma-70_dom"/>
</dbReference>
<dbReference type="InterPro" id="IPR050239">
    <property type="entry name" value="Sigma-70_RNA_pol_init_factors"/>
</dbReference>
<comment type="similarity">
    <text evidence="1">Belongs to the sigma-70 factor family.</text>
</comment>
<feature type="domain" description="RNA polymerase sigma-70 region 3" evidence="7">
    <location>
        <begin position="427"/>
        <end position="502"/>
    </location>
</feature>
<dbReference type="CDD" id="cd06171">
    <property type="entry name" value="Sigma70_r4"/>
    <property type="match status" value="1"/>
</dbReference>
<dbReference type="GO" id="GO:0003677">
    <property type="term" value="F:DNA binding"/>
    <property type="evidence" value="ECO:0007669"/>
    <property type="project" value="UniProtKB-KW"/>
</dbReference>
<keyword evidence="10" id="KW-1185">Reference proteome</keyword>
<dbReference type="GeneID" id="113874993"/>
<dbReference type="GO" id="GO:0071482">
    <property type="term" value="P:cellular response to light stimulus"/>
    <property type="evidence" value="ECO:0007669"/>
    <property type="project" value="UniProtKB-ARBA"/>
</dbReference>
<dbReference type="InterPro" id="IPR013325">
    <property type="entry name" value="RNA_pol_sigma_r2"/>
</dbReference>
<evidence type="ECO:0000256" key="3">
    <source>
        <dbReference type="ARBA" id="ARBA00023082"/>
    </source>
</evidence>
<evidence type="ECO:0000259" key="9">
    <source>
        <dbReference type="Pfam" id="PF04545"/>
    </source>
</evidence>
<proteinExistence type="inferred from homology"/>